<evidence type="ECO:0008006" key="5">
    <source>
        <dbReference type="Google" id="ProtNLM"/>
    </source>
</evidence>
<accession>A0ABQ1XRW5</accession>
<reference evidence="4" key="1">
    <citation type="journal article" date="2019" name="Int. J. Syst. Evol. Microbiol.">
        <title>The Global Catalogue of Microorganisms (GCM) 10K type strain sequencing project: providing services to taxonomists for standard genome sequencing and annotation.</title>
        <authorList>
            <consortium name="The Broad Institute Genomics Platform"/>
            <consortium name="The Broad Institute Genome Sequencing Center for Infectious Disease"/>
            <person name="Wu L."/>
            <person name="Ma J."/>
        </authorList>
    </citation>
    <scope>NUCLEOTIDE SEQUENCE [LARGE SCALE GENOMIC DNA]</scope>
    <source>
        <strain evidence="4">CGMCC 1.12766</strain>
    </source>
</reference>
<dbReference type="PANTHER" id="PTHR44366">
    <property type="entry name" value="UDP-N-ACETYLGLUCOSAMINE--PEPTIDE N-ACETYLGLUCOSAMINYLTRANSFERASE 110 KDA SUBUNIT"/>
    <property type="match status" value="1"/>
</dbReference>
<dbReference type="EMBL" id="BMFS01000006">
    <property type="protein sequence ID" value="GGH01157.1"/>
    <property type="molecule type" value="Genomic_DNA"/>
</dbReference>
<organism evidence="3 4">
    <name type="scientific">Glycocaulis albus</name>
    <dbReference type="NCBI Taxonomy" id="1382801"/>
    <lineage>
        <taxon>Bacteria</taxon>
        <taxon>Pseudomonadati</taxon>
        <taxon>Pseudomonadota</taxon>
        <taxon>Alphaproteobacteria</taxon>
        <taxon>Maricaulales</taxon>
        <taxon>Maricaulaceae</taxon>
        <taxon>Glycocaulis</taxon>
    </lineage>
</organism>
<keyword evidence="4" id="KW-1185">Reference proteome</keyword>
<dbReference type="PANTHER" id="PTHR44366:SF1">
    <property type="entry name" value="UDP-N-ACETYLGLUCOSAMINE--PEPTIDE N-ACETYLGLUCOSAMINYLTRANSFERASE 110 KDA SUBUNIT"/>
    <property type="match status" value="1"/>
</dbReference>
<evidence type="ECO:0000256" key="2">
    <source>
        <dbReference type="SAM" id="Phobius"/>
    </source>
</evidence>
<evidence type="ECO:0000313" key="3">
    <source>
        <dbReference type="EMBL" id="GGH01157.1"/>
    </source>
</evidence>
<comment type="caution">
    <text evidence="3">The sequence shown here is derived from an EMBL/GenBank/DDBJ whole genome shotgun (WGS) entry which is preliminary data.</text>
</comment>
<dbReference type="InterPro" id="IPR019734">
    <property type="entry name" value="TPR_rpt"/>
</dbReference>
<name>A0ABQ1XRW5_9PROT</name>
<evidence type="ECO:0000313" key="4">
    <source>
        <dbReference type="Proteomes" id="UP000648722"/>
    </source>
</evidence>
<feature type="transmembrane region" description="Helical" evidence="2">
    <location>
        <begin position="75"/>
        <end position="100"/>
    </location>
</feature>
<keyword evidence="2" id="KW-0812">Transmembrane</keyword>
<proteinExistence type="predicted"/>
<protein>
    <recommendedName>
        <fullName evidence="5">Tetratricopeptide repeat protein</fullName>
    </recommendedName>
</protein>
<gene>
    <name evidence="3" type="ORF">GCM10007420_16520</name>
</gene>
<dbReference type="Gene3D" id="1.25.40.10">
    <property type="entry name" value="Tetratricopeptide repeat domain"/>
    <property type="match status" value="2"/>
</dbReference>
<keyword evidence="2" id="KW-1133">Transmembrane helix</keyword>
<dbReference type="SMART" id="SM00028">
    <property type="entry name" value="TPR"/>
    <property type="match status" value="5"/>
</dbReference>
<sequence length="642" mass="70201">MPGHIMDEKTSRYQPAATGPGQDDIPPTPDPLTMAVRADVLGENPGSMARAVLERQAKLIQSDVTHRNWQIAREAAGAALMILAAVSAFTAVVIVAGVLWSATQYRGLTIQPFSVPPALEERGLTGAAVASRVLDRLAEMQSNTQSMRAANTYADSWGDEVAVEIPQTGVSAGELWRFLRSWLGEEIRITGELVREGEGYRITARAGGQPARVIMAETGDIYAALDEAADAIFAQTQPYRYAVYLLDSQRSEEAREAFENLLATGTPTDRRWAAAALAGLHLENGELERAAAIAENALELYGDFGLLHANLAQVYDGLGEPGPALRHMRLATQHLRGGDEYNASERDAMITGMQADLLVRSHQYQEAVSYISDAIRRRPDSADQLRWQLAYAHIWMYDTSTGTEVFSRLPEYEALPGWPAAEDFAFDVNIQLEDTPAWQAQWPALQAAMEAVPDEFRPGVTVSRYPVVAVAFARAGELDAARALLTDLPGGNYFVDLTRAYVDGLAGDLPVDHRFDQLIARAPELAYGELFLADIRRRQGDADAALTLLAAAHRKIPQWADPLKEMGDVLAAEGQHRAATRRYRQAAQRAPHWGALHLAWGEAEEARGRTRQALDLYQQAALMDLSAADREAVEARLAALSG</sequence>
<keyword evidence="2" id="KW-0472">Membrane</keyword>
<feature type="compositionally biased region" description="Basic and acidic residues" evidence="1">
    <location>
        <begin position="1"/>
        <end position="11"/>
    </location>
</feature>
<dbReference type="InterPro" id="IPR037919">
    <property type="entry name" value="OGT"/>
</dbReference>
<dbReference type="Proteomes" id="UP000648722">
    <property type="component" value="Unassembled WGS sequence"/>
</dbReference>
<evidence type="ECO:0000256" key="1">
    <source>
        <dbReference type="SAM" id="MobiDB-lite"/>
    </source>
</evidence>
<dbReference type="InterPro" id="IPR011990">
    <property type="entry name" value="TPR-like_helical_dom_sf"/>
</dbReference>
<dbReference type="SUPFAM" id="SSF48452">
    <property type="entry name" value="TPR-like"/>
    <property type="match status" value="2"/>
</dbReference>
<feature type="region of interest" description="Disordered" evidence="1">
    <location>
        <begin position="1"/>
        <end position="29"/>
    </location>
</feature>